<dbReference type="PANTHER" id="PTHR43213:SF10">
    <property type="entry name" value="7-METHYL-GTP PYROPHOSPHATASE"/>
    <property type="match status" value="1"/>
</dbReference>
<comment type="cofactor">
    <cofactor evidence="9">
        <name>a divalent metal cation</name>
        <dbReference type="ChEBI" id="CHEBI:60240"/>
    </cofactor>
</comment>
<evidence type="ECO:0000256" key="9">
    <source>
        <dbReference type="HAMAP-Rule" id="MF_00528"/>
    </source>
</evidence>
<dbReference type="CDD" id="cd00555">
    <property type="entry name" value="Maf"/>
    <property type="match status" value="1"/>
</dbReference>
<dbReference type="PIRSF" id="PIRSF006305">
    <property type="entry name" value="Maf"/>
    <property type="match status" value="1"/>
</dbReference>
<dbReference type="EMBL" id="CP012418">
    <property type="protein sequence ID" value="AOE49801.1"/>
    <property type="molecule type" value="Genomic_DNA"/>
</dbReference>
<evidence type="ECO:0000256" key="8">
    <source>
        <dbReference type="ARBA" id="ARBA00068163"/>
    </source>
</evidence>
<accession>A0A1B3BAI7</accession>
<evidence type="ECO:0000313" key="10">
    <source>
        <dbReference type="EMBL" id="AOE49801.1"/>
    </source>
</evidence>
<dbReference type="NCBIfam" id="TIGR00172">
    <property type="entry name" value="maf"/>
    <property type="match status" value="1"/>
</dbReference>
<keyword evidence="2 9" id="KW-0963">Cytoplasm</keyword>
<evidence type="ECO:0000256" key="1">
    <source>
        <dbReference type="ARBA" id="ARBA00004496"/>
    </source>
</evidence>
<proteinExistence type="inferred from homology"/>
<dbReference type="GO" id="GO:0009117">
    <property type="term" value="P:nucleotide metabolic process"/>
    <property type="evidence" value="ECO:0007669"/>
    <property type="project" value="UniProtKB-KW"/>
</dbReference>
<evidence type="ECO:0000256" key="5">
    <source>
        <dbReference type="ARBA" id="ARBA00050213"/>
    </source>
</evidence>
<dbReference type="Gene3D" id="3.90.950.10">
    <property type="match status" value="1"/>
</dbReference>
<evidence type="ECO:0000256" key="2">
    <source>
        <dbReference type="ARBA" id="ARBA00022490"/>
    </source>
</evidence>
<dbReference type="OrthoDB" id="9813694at2"/>
<dbReference type="STRING" id="1144748.KS2013_1081"/>
<dbReference type="FunFam" id="3.90.950.10:FF:000005">
    <property type="entry name" value="7-methyl-GTP pyrophosphatase"/>
    <property type="match status" value="1"/>
</dbReference>
<feature type="active site" description="Proton acceptor" evidence="9">
    <location>
        <position position="75"/>
    </location>
</feature>
<evidence type="ECO:0000256" key="7">
    <source>
        <dbReference type="ARBA" id="ARBA00060749"/>
    </source>
</evidence>
<keyword evidence="4 9" id="KW-0546">Nucleotide metabolism</keyword>
<dbReference type="RefSeq" id="WP_068990860.1">
    <property type="nucleotide sequence ID" value="NZ_CP012418.1"/>
</dbReference>
<dbReference type="KEGG" id="ksd:KS2013_1081"/>
<evidence type="ECO:0000313" key="11">
    <source>
        <dbReference type="Proteomes" id="UP000094147"/>
    </source>
</evidence>
<gene>
    <name evidence="10" type="ORF">KS2013_1081</name>
</gene>
<feature type="site" description="Important for substrate specificity" evidence="9">
    <location>
        <position position="76"/>
    </location>
</feature>
<dbReference type="PANTHER" id="PTHR43213">
    <property type="entry name" value="BIFUNCTIONAL DTTP/UTP PYROPHOSPHATASE/METHYLTRANSFERASE PROTEIN-RELATED"/>
    <property type="match status" value="1"/>
</dbReference>
<dbReference type="GO" id="GO:0005737">
    <property type="term" value="C:cytoplasm"/>
    <property type="evidence" value="ECO:0007669"/>
    <property type="project" value="UniProtKB-SubCell"/>
</dbReference>
<comment type="similarity">
    <text evidence="7 9">Belongs to the Maf family. YceF subfamily.</text>
</comment>
<comment type="subcellular location">
    <subcellularLocation>
        <location evidence="1 9">Cytoplasm</location>
    </subcellularLocation>
</comment>
<dbReference type="SUPFAM" id="SSF52972">
    <property type="entry name" value="ITPase-like"/>
    <property type="match status" value="1"/>
</dbReference>
<reference evidence="11" key="1">
    <citation type="submission" date="2015-08" db="EMBL/GenBank/DDBJ databases">
        <authorList>
            <person name="Kim K.M."/>
        </authorList>
    </citation>
    <scope>NUCLEOTIDE SEQUENCE [LARGE SCALE GENOMIC DNA]</scope>
    <source>
        <strain evidence="11">KCTC 23892</strain>
    </source>
</reference>
<organism evidence="10 11">
    <name type="scientific">Kangiella sediminilitoris</name>
    <dbReference type="NCBI Taxonomy" id="1144748"/>
    <lineage>
        <taxon>Bacteria</taxon>
        <taxon>Pseudomonadati</taxon>
        <taxon>Pseudomonadota</taxon>
        <taxon>Gammaproteobacteria</taxon>
        <taxon>Kangiellales</taxon>
        <taxon>Kangiellaceae</taxon>
        <taxon>Kangiella</taxon>
    </lineage>
</organism>
<dbReference type="AlphaFoldDB" id="A0A1B3BAI7"/>
<dbReference type="GO" id="GO:0047429">
    <property type="term" value="F:nucleoside triphosphate diphosphatase activity"/>
    <property type="evidence" value="ECO:0007669"/>
    <property type="project" value="InterPro"/>
</dbReference>
<dbReference type="HAMAP" id="MF_00528">
    <property type="entry name" value="Maf"/>
    <property type="match status" value="1"/>
</dbReference>
<evidence type="ECO:0000256" key="6">
    <source>
        <dbReference type="ARBA" id="ARBA00053369"/>
    </source>
</evidence>
<comment type="function">
    <text evidence="6 9">Nucleoside triphosphate pyrophosphatase that hydrolyzes 7-methyl-GTP (m(7)GTP). May have a dual role in cell division arrest and in preventing the incorporation of modified nucleotides into cellular nucleic acids.</text>
</comment>
<feature type="site" description="Important for substrate specificity" evidence="9">
    <location>
        <position position="18"/>
    </location>
</feature>
<dbReference type="Pfam" id="PF02545">
    <property type="entry name" value="Maf"/>
    <property type="match status" value="1"/>
</dbReference>
<sequence>MTNLRNFTNIVLASSSPYRKELLSRVVESFSCESPNIDETPFPDEEPVEHVARLAEQKALAVSLNHPDSIIIGSDQVCVLDGKILGKPYTEEKAIQQLMGCSGKTVTFYTSLCVMESEKEDKDLSVVLTEVKFRDLTHEEIKRYVQREKPLDCAGSFKCEGLGIALFESLSSKDPTALIGLPLITLSESLRKLGIRVI</sequence>
<name>A0A1B3BAI7_9GAMM</name>
<comment type="catalytic activity">
    <reaction evidence="5 9">
        <text>N(7)-methyl-GTP + H2O = N(7)-methyl-GMP + diphosphate + H(+)</text>
        <dbReference type="Rhea" id="RHEA:58744"/>
        <dbReference type="ChEBI" id="CHEBI:15377"/>
        <dbReference type="ChEBI" id="CHEBI:15378"/>
        <dbReference type="ChEBI" id="CHEBI:33019"/>
        <dbReference type="ChEBI" id="CHEBI:58285"/>
        <dbReference type="ChEBI" id="CHEBI:87133"/>
    </reaction>
</comment>
<evidence type="ECO:0000256" key="3">
    <source>
        <dbReference type="ARBA" id="ARBA00022801"/>
    </source>
</evidence>
<dbReference type="Proteomes" id="UP000094147">
    <property type="component" value="Chromosome"/>
</dbReference>
<dbReference type="EC" id="3.6.1.-" evidence="9"/>
<keyword evidence="3 9" id="KW-0378">Hydrolase</keyword>
<dbReference type="PATRIC" id="fig|1144748.3.peg.1093"/>
<comment type="caution">
    <text evidence="9">Lacks conserved residue(s) required for the propagation of feature annotation.</text>
</comment>
<evidence type="ECO:0000256" key="4">
    <source>
        <dbReference type="ARBA" id="ARBA00023080"/>
    </source>
</evidence>
<protein>
    <recommendedName>
        <fullName evidence="8 9">7-methyl-GTP pyrophosphatase</fullName>
        <shortName evidence="9">m(7)GTP pyrophosphatase</shortName>
        <ecNumber evidence="9">3.6.1.-</ecNumber>
    </recommendedName>
</protein>
<dbReference type="InterPro" id="IPR029001">
    <property type="entry name" value="ITPase-like_fam"/>
</dbReference>
<feature type="site" description="Important for substrate specificity" evidence="9">
    <location>
        <position position="160"/>
    </location>
</feature>
<dbReference type="InterPro" id="IPR003697">
    <property type="entry name" value="Maf-like"/>
</dbReference>
<keyword evidence="11" id="KW-1185">Reference proteome</keyword>